<evidence type="ECO:0000313" key="1">
    <source>
        <dbReference type="EMBL" id="UCR75562.1"/>
    </source>
</evidence>
<name>A0AAE8Y1F0_9CAUD</name>
<keyword evidence="2" id="KW-1185">Reference proteome</keyword>
<organism evidence="1 2">
    <name type="scientific">Alcaligenes phage vB_Af_QDWS595</name>
    <dbReference type="NCBI Taxonomy" id="2877946"/>
    <lineage>
        <taxon>Viruses</taxon>
        <taxon>Duplodnaviria</taxon>
        <taxon>Heunggongvirae</taxon>
        <taxon>Uroviricota</taxon>
        <taxon>Caudoviricetes</taxon>
        <taxon>Schitoviridae</taxon>
        <taxon>Petruschkyvirus</taxon>
        <taxon>Petruschkyvirus QDWS595</taxon>
    </lineage>
</organism>
<protein>
    <submittedName>
        <fullName evidence="1">Uncharacterized protein</fullName>
    </submittedName>
</protein>
<reference evidence="1" key="1">
    <citation type="submission" date="2021-09" db="EMBL/GenBank/DDBJ databases">
        <title>Complete genome analysis of a novel Alcaligenes phage vB_Af_QDWS595.</title>
        <authorList>
            <person name="Jing Y."/>
            <person name="Wang J."/>
        </authorList>
    </citation>
    <scope>NUCLEOTIDE SEQUENCE</scope>
</reference>
<evidence type="ECO:0000313" key="2">
    <source>
        <dbReference type="Proteomes" id="UP000827952"/>
    </source>
</evidence>
<dbReference type="Proteomes" id="UP000827952">
    <property type="component" value="Segment"/>
</dbReference>
<proteinExistence type="predicted"/>
<dbReference type="EMBL" id="OK149171">
    <property type="protein sequence ID" value="UCR75562.1"/>
    <property type="molecule type" value="Genomic_DNA"/>
</dbReference>
<gene>
    <name evidence="1" type="ORF">vBAfaPQDWS595_04</name>
</gene>
<accession>A0AAE8Y1F0</accession>
<sequence length="99" mass="11794">MNLPPIIYEGDSVKFYTVQELLQKLKNNPNSKMPIVCKTEEERDYLLGLFLMVGITPGDRIQRWNGDYREEGVHNKYYTFDFGSAYFEWLRLTIETNQY</sequence>